<reference evidence="2 3" key="1">
    <citation type="submission" date="2018-10" db="EMBL/GenBank/DDBJ databases">
        <title>Brevibacterium genomes from Austrain hard cheese rinds.</title>
        <authorList>
            <person name="Anast J.M."/>
            <person name="Dzieciol M."/>
            <person name="Schultz D.L."/>
            <person name="Mann E."/>
            <person name="Wagner M."/>
            <person name="Schmitz-Esser S."/>
        </authorList>
    </citation>
    <scope>NUCLEOTIDE SEQUENCE [LARGE SCALE GENOMIC DNA]</scope>
    <source>
        <strain evidence="2 3">L261</strain>
    </source>
</reference>
<dbReference type="RefSeq" id="WP_135448027.1">
    <property type="nucleotide sequence ID" value="NZ_RHFF01000015.1"/>
</dbReference>
<feature type="transmembrane region" description="Helical" evidence="1">
    <location>
        <begin position="81"/>
        <end position="101"/>
    </location>
</feature>
<feature type="transmembrane region" description="Helical" evidence="1">
    <location>
        <begin position="50"/>
        <end position="75"/>
    </location>
</feature>
<keyword evidence="1" id="KW-0472">Membrane</keyword>
<dbReference type="EMBL" id="RHFF01000015">
    <property type="protein sequence ID" value="TGD37549.1"/>
    <property type="molecule type" value="Genomic_DNA"/>
</dbReference>
<accession>A0A4Z0KI83</accession>
<dbReference type="Proteomes" id="UP000297736">
    <property type="component" value="Unassembled WGS sequence"/>
</dbReference>
<comment type="caution">
    <text evidence="2">The sequence shown here is derived from an EMBL/GenBank/DDBJ whole genome shotgun (WGS) entry which is preliminary data.</text>
</comment>
<feature type="transmembrane region" description="Helical" evidence="1">
    <location>
        <begin position="138"/>
        <end position="162"/>
    </location>
</feature>
<sequence>MMIGQVLTFLVVVLFLIHEFEEMIMVAPWVRRQMRMESSRARNHYFVHRFADASQAVVVFMIGIEFLILAAVAIFVLITGWYALMIGFLVPYSLHLIGHISEWFIYRSYTPSLLTSVVTLPLCVATAWGLYVASDSSILEVALSALVMTVLFAVNFAMINVVEPKSIEWFRQYEAPEHA</sequence>
<keyword evidence="1" id="KW-0812">Transmembrane</keyword>
<keyword evidence="1" id="KW-1133">Transmembrane helix</keyword>
<evidence type="ECO:0000313" key="3">
    <source>
        <dbReference type="Proteomes" id="UP000297736"/>
    </source>
</evidence>
<organism evidence="2 3">
    <name type="scientific">Brevibacterium aurantiacum</name>
    <dbReference type="NCBI Taxonomy" id="273384"/>
    <lineage>
        <taxon>Bacteria</taxon>
        <taxon>Bacillati</taxon>
        <taxon>Actinomycetota</taxon>
        <taxon>Actinomycetes</taxon>
        <taxon>Micrococcales</taxon>
        <taxon>Brevibacteriaceae</taxon>
        <taxon>Brevibacterium</taxon>
    </lineage>
</organism>
<name>A0A4Z0KI83_BREAU</name>
<dbReference type="AlphaFoldDB" id="A0A4Z0KI83"/>
<feature type="transmembrane region" description="Helical" evidence="1">
    <location>
        <begin position="6"/>
        <end position="30"/>
    </location>
</feature>
<feature type="transmembrane region" description="Helical" evidence="1">
    <location>
        <begin position="113"/>
        <end position="132"/>
    </location>
</feature>
<proteinExistence type="predicted"/>
<evidence type="ECO:0000313" key="2">
    <source>
        <dbReference type="EMBL" id="TGD37549.1"/>
    </source>
</evidence>
<evidence type="ECO:0000256" key="1">
    <source>
        <dbReference type="SAM" id="Phobius"/>
    </source>
</evidence>
<dbReference type="InterPro" id="IPR025671">
    <property type="entry name" value="HXXEE"/>
</dbReference>
<dbReference type="Pfam" id="PF13787">
    <property type="entry name" value="HXXEE"/>
    <property type="match status" value="1"/>
</dbReference>
<gene>
    <name evidence="2" type="ORF">EB834_14660</name>
</gene>
<protein>
    <submittedName>
        <fullName evidence="2">HXXEE domain-containing protein</fullName>
    </submittedName>
</protein>